<organism evidence="2 3">
    <name type="scientific">Obba rivulosa</name>
    <dbReference type="NCBI Taxonomy" id="1052685"/>
    <lineage>
        <taxon>Eukaryota</taxon>
        <taxon>Fungi</taxon>
        <taxon>Dikarya</taxon>
        <taxon>Basidiomycota</taxon>
        <taxon>Agaricomycotina</taxon>
        <taxon>Agaricomycetes</taxon>
        <taxon>Polyporales</taxon>
        <taxon>Gelatoporiaceae</taxon>
        <taxon>Obba</taxon>
    </lineage>
</organism>
<evidence type="ECO:0000313" key="2">
    <source>
        <dbReference type="EMBL" id="OCH85544.1"/>
    </source>
</evidence>
<evidence type="ECO:0000313" key="3">
    <source>
        <dbReference type="Proteomes" id="UP000250043"/>
    </source>
</evidence>
<dbReference type="EMBL" id="KV722577">
    <property type="protein sequence ID" value="OCH85544.1"/>
    <property type="molecule type" value="Genomic_DNA"/>
</dbReference>
<name>A0A8E2APE7_9APHY</name>
<reference evidence="2 3" key="1">
    <citation type="submission" date="2016-07" db="EMBL/GenBank/DDBJ databases">
        <title>Draft genome of the white-rot fungus Obba rivulosa 3A-2.</title>
        <authorList>
            <consortium name="DOE Joint Genome Institute"/>
            <person name="Miettinen O."/>
            <person name="Riley R."/>
            <person name="Acob R."/>
            <person name="Barry K."/>
            <person name="Cullen D."/>
            <person name="De Vries R."/>
            <person name="Hainaut M."/>
            <person name="Hatakka A."/>
            <person name="Henrissat B."/>
            <person name="Hilden K."/>
            <person name="Kuo R."/>
            <person name="Labutti K."/>
            <person name="Lipzen A."/>
            <person name="Makela M.R."/>
            <person name="Sandor L."/>
            <person name="Spatafora J.W."/>
            <person name="Grigoriev I.V."/>
            <person name="Hibbett D.S."/>
        </authorList>
    </citation>
    <scope>NUCLEOTIDE SEQUENCE [LARGE SCALE GENOMIC DNA]</scope>
    <source>
        <strain evidence="2 3">3A-2</strain>
    </source>
</reference>
<gene>
    <name evidence="2" type="ORF">OBBRIDRAFT_838874</name>
</gene>
<accession>A0A8E2APE7</accession>
<dbReference type="OrthoDB" id="2771500at2759"/>
<keyword evidence="3" id="KW-1185">Reference proteome</keyword>
<dbReference type="Proteomes" id="UP000250043">
    <property type="component" value="Unassembled WGS sequence"/>
</dbReference>
<dbReference type="AlphaFoldDB" id="A0A8E2APE7"/>
<evidence type="ECO:0000256" key="1">
    <source>
        <dbReference type="SAM" id="MobiDB-lite"/>
    </source>
</evidence>
<feature type="region of interest" description="Disordered" evidence="1">
    <location>
        <begin position="1"/>
        <end position="20"/>
    </location>
</feature>
<sequence>MASTPSPFDESQLHLLPSNGSGGELDKLRDAFGKVLANHGDIQELFCSVSAQLPSVRTGDENLSGEWDALQQEYNEIFGDAQSNASKCATYLDSFKNVLFPSAMLSPSFDATQLDEFMQAIITHEADAREVKERLQRISYDIAVFRRRILACVAKDAPNAWVKFWRDVGDFCVNIWQTICRLLELIGKAVQFLVSAFQEIKLDCVLIRLDIEMRSYSPLLLDVGGSPKDVVATVDSDCKILTEKLRGFGGAWHLVWIACSDLRTCLEQARVIVKAAAERIFPLSQCLREFATGDDNPLGGGTVWEKENDWADRYDWMIKSRWSKKVDWGSSIGSDIW</sequence>
<protein>
    <submittedName>
        <fullName evidence="2">Uncharacterized protein</fullName>
    </submittedName>
</protein>
<proteinExistence type="predicted"/>